<keyword evidence="3" id="KW-1185">Reference proteome</keyword>
<evidence type="ECO:0000256" key="1">
    <source>
        <dbReference type="SAM" id="SignalP"/>
    </source>
</evidence>
<reference evidence="2 3" key="2">
    <citation type="journal article" date="2008" name="Nature">
        <title>The Phaeodactylum genome reveals the evolutionary history of diatom genomes.</title>
        <authorList>
            <person name="Bowler C."/>
            <person name="Allen A.E."/>
            <person name="Badger J.H."/>
            <person name="Grimwood J."/>
            <person name="Jabbari K."/>
            <person name="Kuo A."/>
            <person name="Maheswari U."/>
            <person name="Martens C."/>
            <person name="Maumus F."/>
            <person name="Otillar R.P."/>
            <person name="Rayko E."/>
            <person name="Salamov A."/>
            <person name="Vandepoele K."/>
            <person name="Beszteri B."/>
            <person name="Gruber A."/>
            <person name="Heijde M."/>
            <person name="Katinka M."/>
            <person name="Mock T."/>
            <person name="Valentin K."/>
            <person name="Verret F."/>
            <person name="Berges J.A."/>
            <person name="Brownlee C."/>
            <person name="Cadoret J.P."/>
            <person name="Chiovitti A."/>
            <person name="Choi C.J."/>
            <person name="Coesel S."/>
            <person name="De Martino A."/>
            <person name="Detter J.C."/>
            <person name="Durkin C."/>
            <person name="Falciatore A."/>
            <person name="Fournet J."/>
            <person name="Haruta M."/>
            <person name="Huysman M.J."/>
            <person name="Jenkins B.D."/>
            <person name="Jiroutova K."/>
            <person name="Jorgensen R.E."/>
            <person name="Joubert Y."/>
            <person name="Kaplan A."/>
            <person name="Kroger N."/>
            <person name="Kroth P.G."/>
            <person name="La Roche J."/>
            <person name="Lindquist E."/>
            <person name="Lommer M."/>
            <person name="Martin-Jezequel V."/>
            <person name="Lopez P.J."/>
            <person name="Lucas S."/>
            <person name="Mangogna M."/>
            <person name="McGinnis K."/>
            <person name="Medlin L.K."/>
            <person name="Montsant A."/>
            <person name="Oudot-Le Secq M.P."/>
            <person name="Napoli C."/>
            <person name="Obornik M."/>
            <person name="Parker M.S."/>
            <person name="Petit J.L."/>
            <person name="Porcel B.M."/>
            <person name="Poulsen N."/>
            <person name="Robison M."/>
            <person name="Rychlewski L."/>
            <person name="Rynearson T.A."/>
            <person name="Schmutz J."/>
            <person name="Shapiro H."/>
            <person name="Siaut M."/>
            <person name="Stanley M."/>
            <person name="Sussman M.R."/>
            <person name="Taylor A.R."/>
            <person name="Vardi A."/>
            <person name="von Dassow P."/>
            <person name="Vyverman W."/>
            <person name="Willis A."/>
            <person name="Wyrwicz L.S."/>
            <person name="Rokhsar D.S."/>
            <person name="Weissenbach J."/>
            <person name="Armbrust E.V."/>
            <person name="Green B.R."/>
            <person name="Van de Peer Y."/>
            <person name="Grigoriev I.V."/>
        </authorList>
    </citation>
    <scope>NUCLEOTIDE SEQUENCE [LARGE SCALE GENOMIC DNA]</scope>
    <source>
        <strain evidence="2 3">CCMP1335</strain>
    </source>
</reference>
<dbReference type="EMBL" id="CM000640">
    <property type="protein sequence ID" value="EED94234.1"/>
    <property type="molecule type" value="Genomic_DNA"/>
</dbReference>
<gene>
    <name evidence="2" type="ORF">THAPSDRAFT_3379</name>
</gene>
<dbReference type="InParanoid" id="B8BXM2"/>
<reference evidence="2 3" key="1">
    <citation type="journal article" date="2004" name="Science">
        <title>The genome of the diatom Thalassiosira pseudonana: ecology, evolution, and metabolism.</title>
        <authorList>
            <person name="Armbrust E.V."/>
            <person name="Berges J.A."/>
            <person name="Bowler C."/>
            <person name="Green B.R."/>
            <person name="Martinez D."/>
            <person name="Putnam N.H."/>
            <person name="Zhou S."/>
            <person name="Allen A.E."/>
            <person name="Apt K.E."/>
            <person name="Bechner M."/>
            <person name="Brzezinski M.A."/>
            <person name="Chaal B.K."/>
            <person name="Chiovitti A."/>
            <person name="Davis A.K."/>
            <person name="Demarest M.S."/>
            <person name="Detter J.C."/>
            <person name="Glavina T."/>
            <person name="Goodstein D."/>
            <person name="Hadi M.Z."/>
            <person name="Hellsten U."/>
            <person name="Hildebrand M."/>
            <person name="Jenkins B.D."/>
            <person name="Jurka J."/>
            <person name="Kapitonov V.V."/>
            <person name="Kroger N."/>
            <person name="Lau W.W."/>
            <person name="Lane T.W."/>
            <person name="Larimer F.W."/>
            <person name="Lippmeier J.C."/>
            <person name="Lucas S."/>
            <person name="Medina M."/>
            <person name="Montsant A."/>
            <person name="Obornik M."/>
            <person name="Parker M.S."/>
            <person name="Palenik B."/>
            <person name="Pazour G.J."/>
            <person name="Richardson P.M."/>
            <person name="Rynearson T.A."/>
            <person name="Saito M.A."/>
            <person name="Schwartz D.C."/>
            <person name="Thamatrakoln K."/>
            <person name="Valentin K."/>
            <person name="Vardi A."/>
            <person name="Wilkerson F.P."/>
            <person name="Rokhsar D.S."/>
        </authorList>
    </citation>
    <scope>NUCLEOTIDE SEQUENCE [LARGE SCALE GENOMIC DNA]</scope>
    <source>
        <strain evidence="2 3">CCMP1335</strain>
    </source>
</reference>
<feature type="chain" id="PRO_5002869133" evidence="1">
    <location>
        <begin position="22"/>
        <end position="197"/>
    </location>
</feature>
<feature type="signal peptide" evidence="1">
    <location>
        <begin position="1"/>
        <end position="21"/>
    </location>
</feature>
<evidence type="ECO:0000313" key="2">
    <source>
        <dbReference type="EMBL" id="EED94234.1"/>
    </source>
</evidence>
<proteinExistence type="predicted"/>
<organism evidence="2 3">
    <name type="scientific">Thalassiosira pseudonana</name>
    <name type="common">Marine diatom</name>
    <name type="synonym">Cyclotella nana</name>
    <dbReference type="NCBI Taxonomy" id="35128"/>
    <lineage>
        <taxon>Eukaryota</taxon>
        <taxon>Sar</taxon>
        <taxon>Stramenopiles</taxon>
        <taxon>Ochrophyta</taxon>
        <taxon>Bacillariophyta</taxon>
        <taxon>Coscinodiscophyceae</taxon>
        <taxon>Thalassiosirophycidae</taxon>
        <taxon>Thalassiosirales</taxon>
        <taxon>Thalassiosiraceae</taxon>
        <taxon>Thalassiosira</taxon>
    </lineage>
</organism>
<protein>
    <submittedName>
        <fullName evidence="2">Uncharacterized protein</fullName>
    </submittedName>
</protein>
<dbReference type="HOGENOM" id="CLU_1386684_0_0_1"/>
<dbReference type="eggNOG" id="ENOG502S9JQ">
    <property type="taxonomic scope" value="Eukaryota"/>
</dbReference>
<name>B8BXM2_THAPS</name>
<dbReference type="GeneID" id="7448715"/>
<evidence type="ECO:0000313" key="3">
    <source>
        <dbReference type="Proteomes" id="UP000001449"/>
    </source>
</evidence>
<sequence>MKCVSSLIAITTLVQYSTTLAFAPSSNVIVRQRTTACAVSRRDFFSTAINTSAAVASGLVLNPLPSVADVSDGNALPQGAAQFSRVIKVRAQLKSVAKRVAEQSSEIDKNEWNKIDDFLRTVYSAGEDMKVIAKSSIFDPAKKAKADEDIKLLQKVAQAAQGPVSKKDPVGFGTVANKADALFEDFFDLLRDVPDEL</sequence>
<dbReference type="PaxDb" id="35128-Thaps3379"/>
<dbReference type="KEGG" id="tps:THAPSDRAFT_3379"/>
<dbReference type="OMA" id="RTTACAV"/>
<dbReference type="Proteomes" id="UP000001449">
    <property type="component" value="Chromosome 3"/>
</dbReference>
<keyword evidence="1" id="KW-0732">Signal</keyword>
<accession>B8BXM2</accession>
<dbReference type="RefSeq" id="XP_002288798.1">
    <property type="nucleotide sequence ID" value="XM_002288762.1"/>
</dbReference>
<dbReference type="AlphaFoldDB" id="B8BXM2"/>